<dbReference type="RefSeq" id="WP_205281145.1">
    <property type="nucleotide sequence ID" value="NZ_JAFFPU010000075.1"/>
</dbReference>
<protein>
    <submittedName>
        <fullName evidence="1">Uncharacterized protein</fullName>
    </submittedName>
</protein>
<keyword evidence="2" id="KW-1185">Reference proteome</keyword>
<dbReference type="Proteomes" id="UP000724686">
    <property type="component" value="Unassembled WGS sequence"/>
</dbReference>
<evidence type="ECO:0000313" key="2">
    <source>
        <dbReference type="Proteomes" id="UP000724686"/>
    </source>
</evidence>
<sequence length="61" mass="6500">MGIPRSIKTGPTPFNGAGKLRLGTPILAVHIGAPNLSNQTSSLFDFLVLRNRGESLPLPIF</sequence>
<evidence type="ECO:0000313" key="1">
    <source>
        <dbReference type="EMBL" id="MBM9579185.1"/>
    </source>
</evidence>
<gene>
    <name evidence="1" type="ORF">JWG45_18740</name>
</gene>
<dbReference type="EMBL" id="JAFFPU010000075">
    <property type="protein sequence ID" value="MBM9579185.1"/>
    <property type="molecule type" value="Genomic_DNA"/>
</dbReference>
<reference evidence="1 2" key="1">
    <citation type="submission" date="2021-02" db="EMBL/GenBank/DDBJ databases">
        <title>Leptospira ainlahdjerensis sp. nov., Leptospira ainazelensis sp. nov., Leptospira abararensis sp. nov. and Leptospira chreensis sp. nov., four new species isolated from water sources in Algeria.</title>
        <authorList>
            <person name="Amara Korba A."/>
            <person name="Kainiu M."/>
            <person name="Vincent A.T."/>
            <person name="Mariet J.-F."/>
            <person name="Veyrier F.J."/>
            <person name="Goarant C."/>
            <person name="Picardeau M."/>
        </authorList>
    </citation>
    <scope>NUCLEOTIDE SEQUENCE [LARGE SCALE GENOMIC DNA]</scope>
    <source>
        <strain evidence="1 2">201903070</strain>
    </source>
</reference>
<accession>A0ABS2UJB1</accession>
<proteinExistence type="predicted"/>
<organism evidence="1 2">
    <name type="scientific">Leptospira ainlahdjerensis</name>
    <dbReference type="NCBI Taxonomy" id="2810033"/>
    <lineage>
        <taxon>Bacteria</taxon>
        <taxon>Pseudomonadati</taxon>
        <taxon>Spirochaetota</taxon>
        <taxon>Spirochaetia</taxon>
        <taxon>Leptospirales</taxon>
        <taxon>Leptospiraceae</taxon>
        <taxon>Leptospira</taxon>
    </lineage>
</organism>
<comment type="caution">
    <text evidence="1">The sequence shown here is derived from an EMBL/GenBank/DDBJ whole genome shotgun (WGS) entry which is preliminary data.</text>
</comment>
<name>A0ABS2UJB1_9LEPT</name>